<protein>
    <submittedName>
        <fullName evidence="1">TIGR04423 family type III CRISPR-associated protein</fullName>
    </submittedName>
</protein>
<organism evidence="1 2">
    <name type="scientific">Campylobacter concisus</name>
    <dbReference type="NCBI Taxonomy" id="199"/>
    <lineage>
        <taxon>Bacteria</taxon>
        <taxon>Pseudomonadati</taxon>
        <taxon>Campylobacterota</taxon>
        <taxon>Epsilonproteobacteria</taxon>
        <taxon>Campylobacterales</taxon>
        <taxon>Campylobacteraceae</taxon>
        <taxon>Campylobacter</taxon>
    </lineage>
</organism>
<dbReference type="AlphaFoldDB" id="A0A7S9RJ32"/>
<reference evidence="1 2" key="1">
    <citation type="journal article" date="2018" name="Emerg. Microbes Infect.">
        <title>Genomic analysis of oral Campylobacter concisus strains identified a potential bacterial molecular marker associated with active Crohn's disease.</title>
        <authorList>
            <person name="Liu F."/>
            <person name="Ma R."/>
            <person name="Tay C.Y.A."/>
            <person name="Octavia S."/>
            <person name="Lan R."/>
            <person name="Chung H.K.L."/>
            <person name="Riordan S.M."/>
            <person name="Grimm M.C."/>
            <person name="Leong R.W."/>
            <person name="Tanaka M.M."/>
            <person name="Connor S."/>
            <person name="Zhang L."/>
        </authorList>
    </citation>
    <scope>NUCLEOTIDE SEQUENCE [LARGE SCALE GENOMIC DNA]</scope>
    <source>
        <strain evidence="1 2">P1CDO3</strain>
    </source>
</reference>
<dbReference type="InterPro" id="IPR030955">
    <property type="entry name" value="CHP04423"/>
</dbReference>
<dbReference type="EMBL" id="CP049266">
    <property type="protein sequence ID" value="QPH92442.1"/>
    <property type="molecule type" value="Genomic_DNA"/>
</dbReference>
<evidence type="ECO:0000313" key="1">
    <source>
        <dbReference type="EMBL" id="QPH92442.1"/>
    </source>
</evidence>
<sequence>MKKNRDEILKYVNSLAGYEGYIQLMSEKIDEKHIFFAGERSPSLSEGELIYEAHFFSSSQNKSIFIRQINDGWFVDETDLGSVKLSEDDVKVFYTKSSDIKIKMAQIWIEENDELCEGLPVLKFKKSAFAGFIRDKKDEK</sequence>
<proteinExistence type="predicted"/>
<gene>
    <name evidence="1" type="ORF">CVT01_07975</name>
</gene>
<dbReference type="NCBIfam" id="TIGR04423">
    <property type="entry name" value="casT3_TIGR04423"/>
    <property type="match status" value="1"/>
</dbReference>
<name>A0A7S9RJ32_9BACT</name>
<dbReference type="Proteomes" id="UP000594404">
    <property type="component" value="Chromosome"/>
</dbReference>
<accession>A0A7S9RJ32</accession>
<dbReference type="RefSeq" id="WP_107714596.1">
    <property type="nucleotide sequence ID" value="NZ_CP049266.1"/>
</dbReference>
<evidence type="ECO:0000313" key="2">
    <source>
        <dbReference type="Proteomes" id="UP000594404"/>
    </source>
</evidence>